<name>A0A2G9GF55_9LAMI</name>
<dbReference type="STRING" id="429701.A0A2G9GF55"/>
<feature type="domain" description="C2" evidence="3">
    <location>
        <begin position="1"/>
        <end position="121"/>
    </location>
</feature>
<evidence type="ECO:0000259" key="3">
    <source>
        <dbReference type="PROSITE" id="PS50004"/>
    </source>
</evidence>
<dbReference type="InterPro" id="IPR000008">
    <property type="entry name" value="C2_dom"/>
</dbReference>
<dbReference type="PANTHER" id="PTHR46502:SF15">
    <property type="entry name" value="16 KDA PHLOEM PROTEIN 1"/>
    <property type="match status" value="1"/>
</dbReference>
<dbReference type="PROSITE" id="PS50004">
    <property type="entry name" value="C2"/>
    <property type="match status" value="1"/>
</dbReference>
<keyword evidence="5" id="KW-1185">Reference proteome</keyword>
<protein>
    <submittedName>
        <fullName evidence="4">Putative Ca2+-dependent phospholipid-binding protein</fullName>
    </submittedName>
</protein>
<dbReference type="SMART" id="SM00239">
    <property type="entry name" value="C2"/>
    <property type="match status" value="1"/>
</dbReference>
<keyword evidence="2" id="KW-0106">Calcium</keyword>
<evidence type="ECO:0000256" key="2">
    <source>
        <dbReference type="ARBA" id="ARBA00022837"/>
    </source>
</evidence>
<reference evidence="5" key="1">
    <citation type="journal article" date="2018" name="Gigascience">
        <title>Genome assembly of the Pink Ipe (Handroanthus impetiginosus, Bignoniaceae), a highly valued, ecologically keystone Neotropical timber forest tree.</title>
        <authorList>
            <person name="Silva-Junior O.B."/>
            <person name="Grattapaglia D."/>
            <person name="Novaes E."/>
            <person name="Collevatti R.G."/>
        </authorList>
    </citation>
    <scope>NUCLEOTIDE SEQUENCE [LARGE SCALE GENOMIC DNA]</scope>
    <source>
        <strain evidence="5">cv. UFG-1</strain>
    </source>
</reference>
<dbReference type="EMBL" id="NKXS01005382">
    <property type="protein sequence ID" value="PIN03815.1"/>
    <property type="molecule type" value="Genomic_DNA"/>
</dbReference>
<dbReference type="SUPFAM" id="SSF49562">
    <property type="entry name" value="C2 domain (Calcium/lipid-binding domain, CaLB)"/>
    <property type="match status" value="1"/>
</dbReference>
<dbReference type="Pfam" id="PF00168">
    <property type="entry name" value="C2"/>
    <property type="match status" value="1"/>
</dbReference>
<proteinExistence type="predicted"/>
<organism evidence="4 5">
    <name type="scientific">Handroanthus impetiginosus</name>
    <dbReference type="NCBI Taxonomy" id="429701"/>
    <lineage>
        <taxon>Eukaryota</taxon>
        <taxon>Viridiplantae</taxon>
        <taxon>Streptophyta</taxon>
        <taxon>Embryophyta</taxon>
        <taxon>Tracheophyta</taxon>
        <taxon>Spermatophyta</taxon>
        <taxon>Magnoliopsida</taxon>
        <taxon>eudicotyledons</taxon>
        <taxon>Gunneridae</taxon>
        <taxon>Pentapetalae</taxon>
        <taxon>asterids</taxon>
        <taxon>lamiids</taxon>
        <taxon>Lamiales</taxon>
        <taxon>Bignoniaceae</taxon>
        <taxon>Crescentiina</taxon>
        <taxon>Tabebuia alliance</taxon>
        <taxon>Handroanthus</taxon>
    </lineage>
</organism>
<sequence length="340" mass="39091">MEKKTMTGTIEVTLVGAKGLKHRYFFGKIDPYVVIKYRNQEHISAIAEGQGTSPMWNEKFKFSVDYPISQGDNINDHNYHNNYKLFLKIMDRDTFTSDDYLGEATIYLRELFEIGVKEGKVDLGIQKYRVVLNDRTYHGEIRVGITFTVQESSFFHQMDLQRAGWMDAIYAQEIEVCKLSEENTELKDKLQALQDSWDQETTAHKEKLLGCERHVYNLEQKYQQLVSEKEEAYEGGQVDGKRRFLESPEHPNIMKRTRLGGAQAVIKSRTFQGLVDEKAVEYGFLAFMKCQAQIEHLGGFKDGFDDGQLDVTKAANFQDYTPQNEDVVASDIDGHSCQGR</sequence>
<dbReference type="InterPro" id="IPR035892">
    <property type="entry name" value="C2_domain_sf"/>
</dbReference>
<dbReference type="OrthoDB" id="419768at2759"/>
<evidence type="ECO:0000313" key="5">
    <source>
        <dbReference type="Proteomes" id="UP000231279"/>
    </source>
</evidence>
<dbReference type="AlphaFoldDB" id="A0A2G9GF55"/>
<gene>
    <name evidence="4" type="ORF">CDL12_23653</name>
</gene>
<accession>A0A2G9GF55</accession>
<dbReference type="PANTHER" id="PTHR46502">
    <property type="entry name" value="C2 DOMAIN-CONTAINING"/>
    <property type="match status" value="1"/>
</dbReference>
<dbReference type="Proteomes" id="UP000231279">
    <property type="component" value="Unassembled WGS sequence"/>
</dbReference>
<keyword evidence="1" id="KW-0479">Metal-binding</keyword>
<comment type="caution">
    <text evidence="4">The sequence shown here is derived from an EMBL/GenBank/DDBJ whole genome shotgun (WGS) entry which is preliminary data.</text>
</comment>
<dbReference type="GO" id="GO:0046872">
    <property type="term" value="F:metal ion binding"/>
    <property type="evidence" value="ECO:0007669"/>
    <property type="project" value="UniProtKB-KW"/>
</dbReference>
<evidence type="ECO:0000313" key="4">
    <source>
        <dbReference type="EMBL" id="PIN03815.1"/>
    </source>
</evidence>
<dbReference type="Gene3D" id="2.60.40.150">
    <property type="entry name" value="C2 domain"/>
    <property type="match status" value="1"/>
</dbReference>
<evidence type="ECO:0000256" key="1">
    <source>
        <dbReference type="ARBA" id="ARBA00022723"/>
    </source>
</evidence>